<dbReference type="GeneID" id="54288028"/>
<dbReference type="GO" id="GO:0016616">
    <property type="term" value="F:oxidoreductase activity, acting on the CH-OH group of donors, NAD or NADP as acceptor"/>
    <property type="evidence" value="ECO:0007669"/>
    <property type="project" value="TreeGrafter"/>
</dbReference>
<evidence type="ECO:0000256" key="1">
    <source>
        <dbReference type="ARBA" id="ARBA00006484"/>
    </source>
</evidence>
<dbReference type="Gene3D" id="3.40.50.720">
    <property type="entry name" value="NAD(P)-binding Rossmann-like Domain"/>
    <property type="match status" value="1"/>
</dbReference>
<sequence length="260" mass="27834">MTGRLANKIAVITGSSSGIGRAIAILYASEGASIVCSDIREDSRPEKAEETTLTTVQEVEKLGAKAIFVKCDTSQTSDVQNLITQAVSHFGRVDIMVNNAGIGIEGSDPRPIWDYPEEYWDKTQAVNLRGVFLGTKYAALQMRKQEPHANGDRGWIVNLGSVLGLNGSRQTAGYVASKHGVVGLTKTAAWDCAEDRIHVNAICPGCKYTYFLHGGVEAMHPFRGIGSAKDVARIALFLASDDAAWVTGIGLPVDGGYNSM</sequence>
<dbReference type="PANTHER" id="PTHR42760:SF124">
    <property type="entry name" value="SHORT-CHAIN DEHYDROGENASE_REDUCTASE"/>
    <property type="match status" value="1"/>
</dbReference>
<dbReference type="OrthoDB" id="417891at2759"/>
<dbReference type="InterPro" id="IPR020904">
    <property type="entry name" value="Sc_DH/Rdtase_CS"/>
</dbReference>
<evidence type="ECO:0000313" key="4">
    <source>
        <dbReference type="Proteomes" id="UP000799778"/>
    </source>
</evidence>
<dbReference type="PRINTS" id="PR00081">
    <property type="entry name" value="GDHRDH"/>
</dbReference>
<gene>
    <name evidence="3" type="ORF">BU24DRAFT_444311</name>
</gene>
<dbReference type="PRINTS" id="PR00080">
    <property type="entry name" value="SDRFAMILY"/>
</dbReference>
<evidence type="ECO:0000313" key="3">
    <source>
        <dbReference type="EMBL" id="KAF2010312.1"/>
    </source>
</evidence>
<dbReference type="FunFam" id="3.40.50.720:FF:000084">
    <property type="entry name" value="Short-chain dehydrogenase reductase"/>
    <property type="match status" value="1"/>
</dbReference>
<organism evidence="3 4">
    <name type="scientific">Aaosphaeria arxii CBS 175.79</name>
    <dbReference type="NCBI Taxonomy" id="1450172"/>
    <lineage>
        <taxon>Eukaryota</taxon>
        <taxon>Fungi</taxon>
        <taxon>Dikarya</taxon>
        <taxon>Ascomycota</taxon>
        <taxon>Pezizomycotina</taxon>
        <taxon>Dothideomycetes</taxon>
        <taxon>Pleosporomycetidae</taxon>
        <taxon>Pleosporales</taxon>
        <taxon>Pleosporales incertae sedis</taxon>
        <taxon>Aaosphaeria</taxon>
    </lineage>
</organism>
<dbReference type="EMBL" id="ML978076">
    <property type="protein sequence ID" value="KAF2010312.1"/>
    <property type="molecule type" value="Genomic_DNA"/>
</dbReference>
<dbReference type="RefSeq" id="XP_033378651.1">
    <property type="nucleotide sequence ID" value="XM_033530631.1"/>
</dbReference>
<dbReference type="InterPro" id="IPR036291">
    <property type="entry name" value="NAD(P)-bd_dom_sf"/>
</dbReference>
<keyword evidence="4" id="KW-1185">Reference proteome</keyword>
<protein>
    <submittedName>
        <fullName evidence="3">Putative short chain type dehydrogenase</fullName>
    </submittedName>
</protein>
<evidence type="ECO:0000256" key="2">
    <source>
        <dbReference type="ARBA" id="ARBA00022857"/>
    </source>
</evidence>
<accession>A0A6A5XBH6</accession>
<name>A0A6A5XBH6_9PLEO</name>
<dbReference type="AlphaFoldDB" id="A0A6A5XBH6"/>
<dbReference type="PROSITE" id="PS00061">
    <property type="entry name" value="ADH_SHORT"/>
    <property type="match status" value="1"/>
</dbReference>
<reference evidence="3" key="1">
    <citation type="journal article" date="2020" name="Stud. Mycol.">
        <title>101 Dothideomycetes genomes: a test case for predicting lifestyles and emergence of pathogens.</title>
        <authorList>
            <person name="Haridas S."/>
            <person name="Albert R."/>
            <person name="Binder M."/>
            <person name="Bloem J."/>
            <person name="Labutti K."/>
            <person name="Salamov A."/>
            <person name="Andreopoulos B."/>
            <person name="Baker S."/>
            <person name="Barry K."/>
            <person name="Bills G."/>
            <person name="Bluhm B."/>
            <person name="Cannon C."/>
            <person name="Castanera R."/>
            <person name="Culley D."/>
            <person name="Daum C."/>
            <person name="Ezra D."/>
            <person name="Gonzalez J."/>
            <person name="Henrissat B."/>
            <person name="Kuo A."/>
            <person name="Liang C."/>
            <person name="Lipzen A."/>
            <person name="Lutzoni F."/>
            <person name="Magnuson J."/>
            <person name="Mondo S."/>
            <person name="Nolan M."/>
            <person name="Ohm R."/>
            <person name="Pangilinan J."/>
            <person name="Park H.-J."/>
            <person name="Ramirez L."/>
            <person name="Alfaro M."/>
            <person name="Sun H."/>
            <person name="Tritt A."/>
            <person name="Yoshinaga Y."/>
            <person name="Zwiers L.-H."/>
            <person name="Turgeon B."/>
            <person name="Goodwin S."/>
            <person name="Spatafora J."/>
            <person name="Crous P."/>
            <person name="Grigoriev I."/>
        </authorList>
    </citation>
    <scope>NUCLEOTIDE SEQUENCE</scope>
    <source>
        <strain evidence="3">CBS 175.79</strain>
    </source>
</reference>
<dbReference type="Proteomes" id="UP000799778">
    <property type="component" value="Unassembled WGS sequence"/>
</dbReference>
<dbReference type="SUPFAM" id="SSF51735">
    <property type="entry name" value="NAD(P)-binding Rossmann-fold domains"/>
    <property type="match status" value="1"/>
</dbReference>
<dbReference type="CDD" id="cd05233">
    <property type="entry name" value="SDR_c"/>
    <property type="match status" value="1"/>
</dbReference>
<proteinExistence type="inferred from homology"/>
<dbReference type="Pfam" id="PF13561">
    <property type="entry name" value="adh_short_C2"/>
    <property type="match status" value="1"/>
</dbReference>
<dbReference type="InterPro" id="IPR002347">
    <property type="entry name" value="SDR_fam"/>
</dbReference>
<keyword evidence="2" id="KW-0521">NADP</keyword>
<dbReference type="PANTHER" id="PTHR42760">
    <property type="entry name" value="SHORT-CHAIN DEHYDROGENASES/REDUCTASES FAMILY MEMBER"/>
    <property type="match status" value="1"/>
</dbReference>
<comment type="similarity">
    <text evidence="1">Belongs to the short-chain dehydrogenases/reductases (SDR) family.</text>
</comment>